<sequence length="74" mass="8483">MTEASRSPEKQRWQIWSAAASKGLGIEIKGKRGQGWRKRTKVNKCAKGNLVCKKGDFEGRLWDRVDKRNPSTCY</sequence>
<organism evidence="1">
    <name type="scientific">Arundo donax</name>
    <name type="common">Giant reed</name>
    <name type="synonym">Donax arundinaceus</name>
    <dbReference type="NCBI Taxonomy" id="35708"/>
    <lineage>
        <taxon>Eukaryota</taxon>
        <taxon>Viridiplantae</taxon>
        <taxon>Streptophyta</taxon>
        <taxon>Embryophyta</taxon>
        <taxon>Tracheophyta</taxon>
        <taxon>Spermatophyta</taxon>
        <taxon>Magnoliopsida</taxon>
        <taxon>Liliopsida</taxon>
        <taxon>Poales</taxon>
        <taxon>Poaceae</taxon>
        <taxon>PACMAD clade</taxon>
        <taxon>Arundinoideae</taxon>
        <taxon>Arundineae</taxon>
        <taxon>Arundo</taxon>
    </lineage>
</organism>
<protein>
    <submittedName>
        <fullName evidence="1">Uncharacterized protein</fullName>
    </submittedName>
</protein>
<dbReference type="EMBL" id="GBRH01273149">
    <property type="protein sequence ID" value="JAD24746.1"/>
    <property type="molecule type" value="Transcribed_RNA"/>
</dbReference>
<dbReference type="AlphaFoldDB" id="A0A0A9PQQ9"/>
<reference evidence="1" key="1">
    <citation type="submission" date="2014-09" db="EMBL/GenBank/DDBJ databases">
        <authorList>
            <person name="Magalhaes I.L.F."/>
            <person name="Oliveira U."/>
            <person name="Santos F.R."/>
            <person name="Vidigal T.H.D.A."/>
            <person name="Brescovit A.D."/>
            <person name="Santos A.J."/>
        </authorList>
    </citation>
    <scope>NUCLEOTIDE SEQUENCE</scope>
    <source>
        <tissue evidence="1">Shoot tissue taken approximately 20 cm above the soil surface</tissue>
    </source>
</reference>
<name>A0A0A9PQQ9_ARUDO</name>
<reference evidence="1" key="2">
    <citation type="journal article" date="2015" name="Data Brief">
        <title>Shoot transcriptome of the giant reed, Arundo donax.</title>
        <authorList>
            <person name="Barrero R.A."/>
            <person name="Guerrero F.D."/>
            <person name="Moolhuijzen P."/>
            <person name="Goolsby J.A."/>
            <person name="Tidwell J."/>
            <person name="Bellgard S.E."/>
            <person name="Bellgard M.I."/>
        </authorList>
    </citation>
    <scope>NUCLEOTIDE SEQUENCE</scope>
    <source>
        <tissue evidence="1">Shoot tissue taken approximately 20 cm above the soil surface</tissue>
    </source>
</reference>
<accession>A0A0A9PQQ9</accession>
<proteinExistence type="predicted"/>
<evidence type="ECO:0000313" key="1">
    <source>
        <dbReference type="EMBL" id="JAD24746.1"/>
    </source>
</evidence>